<dbReference type="PANTHER" id="PTHR31987">
    <property type="entry name" value="GLUTAMINASE A-RELATED"/>
    <property type="match status" value="1"/>
</dbReference>
<dbReference type="InterPro" id="IPR012341">
    <property type="entry name" value="6hp_glycosidase-like_sf"/>
</dbReference>
<dbReference type="Pfam" id="PF17168">
    <property type="entry name" value="DUF5127"/>
    <property type="match status" value="1"/>
</dbReference>
<dbReference type="EMBL" id="VLLI01000004">
    <property type="protein sequence ID" value="TWJ01698.1"/>
    <property type="molecule type" value="Genomic_DNA"/>
</dbReference>
<dbReference type="InterPro" id="IPR032515">
    <property type="entry name" value="DUF4964"/>
</dbReference>
<dbReference type="AlphaFoldDB" id="A0A562U7C3"/>
<evidence type="ECO:0000313" key="5">
    <source>
        <dbReference type="EMBL" id="TWJ01698.1"/>
    </source>
</evidence>
<dbReference type="InterPro" id="IPR052743">
    <property type="entry name" value="Glutaminase_GtaA"/>
</dbReference>
<evidence type="ECO:0000313" key="6">
    <source>
        <dbReference type="Proteomes" id="UP000317010"/>
    </source>
</evidence>
<keyword evidence="6" id="KW-1185">Reference proteome</keyword>
<proteinExistence type="predicted"/>
<keyword evidence="1" id="KW-0732">Signal</keyword>
<dbReference type="InterPro" id="IPR008979">
    <property type="entry name" value="Galactose-bd-like_sf"/>
</dbReference>
<evidence type="ECO:0000259" key="2">
    <source>
        <dbReference type="Pfam" id="PF16334"/>
    </source>
</evidence>
<evidence type="ECO:0000259" key="4">
    <source>
        <dbReference type="Pfam" id="PF17168"/>
    </source>
</evidence>
<comment type="caution">
    <text evidence="5">The sequence shown here is derived from an EMBL/GenBank/DDBJ whole genome shotgun (WGS) entry which is preliminary data.</text>
</comment>
<dbReference type="RefSeq" id="WP_144911831.1">
    <property type="nucleotide sequence ID" value="NZ_VLLI01000004.1"/>
</dbReference>
<feature type="domain" description="DUF4964" evidence="2">
    <location>
        <begin position="22"/>
        <end position="85"/>
    </location>
</feature>
<organism evidence="5 6">
    <name type="scientific">Mucilaginibacter frigoritolerans</name>
    <dbReference type="NCBI Taxonomy" id="652788"/>
    <lineage>
        <taxon>Bacteria</taxon>
        <taxon>Pseudomonadati</taxon>
        <taxon>Bacteroidota</taxon>
        <taxon>Sphingobacteriia</taxon>
        <taxon>Sphingobacteriales</taxon>
        <taxon>Sphingobacteriaceae</taxon>
        <taxon>Mucilaginibacter</taxon>
    </lineage>
</organism>
<feature type="domain" description="Glutaminase A central" evidence="3">
    <location>
        <begin position="471"/>
        <end position="807"/>
    </location>
</feature>
<name>A0A562U7C3_9SPHI</name>
<feature type="chain" id="PRO_5022155627" evidence="1">
    <location>
        <begin position="20"/>
        <end position="819"/>
    </location>
</feature>
<dbReference type="OrthoDB" id="175993at2"/>
<feature type="domain" description="Glutaminase A N-terminal" evidence="4">
    <location>
        <begin position="243"/>
        <end position="464"/>
    </location>
</feature>
<dbReference type="SUPFAM" id="SSF49785">
    <property type="entry name" value="Galactose-binding domain-like"/>
    <property type="match status" value="1"/>
</dbReference>
<dbReference type="Proteomes" id="UP000317010">
    <property type="component" value="Unassembled WGS sequence"/>
</dbReference>
<protein>
    <submittedName>
        <fullName evidence="5">Uncharacterized protein DUF4964</fullName>
    </submittedName>
</protein>
<dbReference type="GO" id="GO:0005975">
    <property type="term" value="P:carbohydrate metabolic process"/>
    <property type="evidence" value="ECO:0007669"/>
    <property type="project" value="InterPro"/>
</dbReference>
<reference evidence="5 6" key="1">
    <citation type="submission" date="2019-07" db="EMBL/GenBank/DDBJ databases">
        <title>Genomic Encyclopedia of Archaeal and Bacterial Type Strains, Phase II (KMG-II): from individual species to whole genera.</title>
        <authorList>
            <person name="Goeker M."/>
        </authorList>
    </citation>
    <scope>NUCLEOTIDE SEQUENCE [LARGE SCALE GENOMIC DNA]</scope>
    <source>
        <strain evidence="5 6">ATCC BAA-1854</strain>
    </source>
</reference>
<gene>
    <name evidence="5" type="ORF">JN11_01849</name>
</gene>
<evidence type="ECO:0000256" key="1">
    <source>
        <dbReference type="SAM" id="SignalP"/>
    </source>
</evidence>
<dbReference type="InterPro" id="IPR033433">
    <property type="entry name" value="GtaA_N"/>
</dbReference>
<dbReference type="Gene3D" id="1.50.10.10">
    <property type="match status" value="1"/>
</dbReference>
<dbReference type="InterPro" id="IPR008928">
    <property type="entry name" value="6-hairpin_glycosidase_sf"/>
</dbReference>
<evidence type="ECO:0000259" key="3">
    <source>
        <dbReference type="Pfam" id="PF16335"/>
    </source>
</evidence>
<dbReference type="Pfam" id="PF16335">
    <property type="entry name" value="GtaA_6_Hairpin"/>
    <property type="match status" value="1"/>
</dbReference>
<dbReference type="SUPFAM" id="SSF48208">
    <property type="entry name" value="Six-hairpin glycosidases"/>
    <property type="match status" value="1"/>
</dbReference>
<dbReference type="Gene3D" id="2.60.120.260">
    <property type="entry name" value="Galactose-binding domain-like"/>
    <property type="match status" value="1"/>
</dbReference>
<sequence length="819" mass="91220">MKKSSVLIVLLSLSLNLFAQQRKAPAYPLITHDTYFSIWSDTDELIASTTKHWTGADQSLIGLINVDGKIYRFLGQEPKSYKTILPASDEASYPVKYTETEPAGDWQAVGFNDSGWQSGISPIGNDEGHDKTQWKQRDIWIRRTFNVQNVVDIHQLLLKISHDDDADVYLNGKKVYSKTGVVNDYGMVPITEKLINGENILAIHAVNTGGGARFDIGFVDEEENPSSLAISIAKQQSVNINATQTSYVFTCDKVDLNLVFTSPLLLNDLNLLSRPVSYITYTVKATDHKTHKVKVYLSASSALAVNKPTQQVMAETDNTPLLSCLKAGTTEQPVLQKTGDDVRIDWGYMYVAVPKSSNATQFITSEKDAVNAFGTGGITSNKMLGQHLALNTVIPFGKVGIQAVSKFVEIGYDDIYAIQYFGQNLRPWWNASGKKSITGELTLAAEQYPSIIKKCESFNKQMYATAVKAGGQTYADLCVLAYRQSIAAHQLVKSPQGELLWFSKENFSGGFINTVDVTYPSAPLYLIYNPQLMEGMLNGIYYFSESGKFNKDFAAHDLGSYPHANGQTYGEGMPVEESGNMIILTAAIAKAEGNAHFARLHWKSLSKWVNYLVNEGFDPQTQLCTDDFAGHLARNANLSVKAIVGIGCYAQLAQQLGYSQTAAKYRKIAQAMVPRWMQLAGDGDHYTLTFENKGTWSQKYNLVWDKVLGLNLFPKSVYDQEVKFYLTQQHQYGLPLDSRKTYTKSDWIMWTATLAGNQNDFEKLINPVYKYALETPSRVPLSDWHETTDGKQVGFQARSVVGGYFMKMLYNKMVFSAAK</sequence>
<accession>A0A562U7C3</accession>
<dbReference type="InterPro" id="IPR032514">
    <property type="entry name" value="GtaA_central"/>
</dbReference>
<feature type="signal peptide" evidence="1">
    <location>
        <begin position="1"/>
        <end position="19"/>
    </location>
</feature>
<dbReference type="Pfam" id="PF16334">
    <property type="entry name" value="DUF4964"/>
    <property type="match status" value="1"/>
</dbReference>
<dbReference type="PANTHER" id="PTHR31987:SF1">
    <property type="entry name" value="GLUTAMINASE A"/>
    <property type="match status" value="1"/>
</dbReference>